<evidence type="ECO:0000256" key="2">
    <source>
        <dbReference type="SAM" id="Phobius"/>
    </source>
</evidence>
<keyword evidence="2" id="KW-0472">Membrane</keyword>
<dbReference type="RefSeq" id="WP_154544607.1">
    <property type="nucleotide sequence ID" value="NZ_VUMY01000008.1"/>
</dbReference>
<feature type="compositionally biased region" description="Polar residues" evidence="1">
    <location>
        <begin position="63"/>
        <end position="79"/>
    </location>
</feature>
<evidence type="ECO:0000256" key="3">
    <source>
        <dbReference type="SAM" id="SignalP"/>
    </source>
</evidence>
<gene>
    <name evidence="4" type="ORF">FYJ63_05520</name>
</gene>
<comment type="caution">
    <text evidence="4">The sequence shown here is derived from an EMBL/GenBank/DDBJ whole genome shotgun (WGS) entry which is preliminary data.</text>
</comment>
<proteinExistence type="predicted"/>
<sequence>MRRLVIAAVALALGFFFTPLAGAATVSPSPEATQGEAGSAMEYVQLDTLAGGPKTDASPTPAVPSNPQSETPPNANLGSDLSVPAGPEVINPAQPKIDSGIVPQSPQSAAKGAVSQIDPNAPRAFVASPIDSIPGVVSFVLILALCVGSGVGAALVISWITGKKIDLGLAR</sequence>
<reference evidence="4 5" key="1">
    <citation type="submission" date="2019-08" db="EMBL/GenBank/DDBJ databases">
        <title>In-depth cultivation of the pig gut microbiome towards novel bacterial diversity and tailored functional studies.</title>
        <authorList>
            <person name="Wylensek D."/>
            <person name="Hitch T.C.A."/>
            <person name="Clavel T."/>
        </authorList>
    </citation>
    <scope>NUCLEOTIDE SEQUENCE [LARGE SCALE GENOMIC DNA]</scope>
    <source>
        <strain evidence="4 5">RF-GAM-744-WT-7</strain>
    </source>
</reference>
<dbReference type="AlphaFoldDB" id="A0A7K0K3T1"/>
<organism evidence="4 5">
    <name type="scientific">Mobiluncus porci</name>
    <dbReference type="NCBI Taxonomy" id="2652278"/>
    <lineage>
        <taxon>Bacteria</taxon>
        <taxon>Bacillati</taxon>
        <taxon>Actinomycetota</taxon>
        <taxon>Actinomycetes</taxon>
        <taxon>Actinomycetales</taxon>
        <taxon>Actinomycetaceae</taxon>
        <taxon>Mobiluncus</taxon>
    </lineage>
</organism>
<feature type="chain" id="PRO_5029846721" evidence="3">
    <location>
        <begin position="24"/>
        <end position="171"/>
    </location>
</feature>
<feature type="region of interest" description="Disordered" evidence="1">
    <location>
        <begin position="50"/>
        <end position="89"/>
    </location>
</feature>
<keyword evidence="5" id="KW-1185">Reference proteome</keyword>
<evidence type="ECO:0000313" key="4">
    <source>
        <dbReference type="EMBL" id="MST49695.1"/>
    </source>
</evidence>
<feature type="signal peptide" evidence="3">
    <location>
        <begin position="1"/>
        <end position="23"/>
    </location>
</feature>
<keyword evidence="2" id="KW-1133">Transmembrane helix</keyword>
<feature type="transmembrane region" description="Helical" evidence="2">
    <location>
        <begin position="136"/>
        <end position="161"/>
    </location>
</feature>
<protein>
    <submittedName>
        <fullName evidence="4">Uncharacterized protein</fullName>
    </submittedName>
</protein>
<keyword evidence="2" id="KW-0812">Transmembrane</keyword>
<dbReference type="EMBL" id="VUMY01000008">
    <property type="protein sequence ID" value="MST49695.1"/>
    <property type="molecule type" value="Genomic_DNA"/>
</dbReference>
<keyword evidence="3" id="KW-0732">Signal</keyword>
<evidence type="ECO:0000256" key="1">
    <source>
        <dbReference type="SAM" id="MobiDB-lite"/>
    </source>
</evidence>
<dbReference type="Proteomes" id="UP000442535">
    <property type="component" value="Unassembled WGS sequence"/>
</dbReference>
<evidence type="ECO:0000313" key="5">
    <source>
        <dbReference type="Proteomes" id="UP000442535"/>
    </source>
</evidence>
<accession>A0A7K0K3T1</accession>
<name>A0A7K0K3T1_9ACTO</name>